<dbReference type="RefSeq" id="WP_379664112.1">
    <property type="nucleotide sequence ID" value="NZ_JBHUDG010000050.1"/>
</dbReference>
<dbReference type="EMBL" id="JBHUDG010000050">
    <property type="protein sequence ID" value="MFD1631746.1"/>
    <property type="molecule type" value="Genomic_DNA"/>
</dbReference>
<protein>
    <submittedName>
        <fullName evidence="3">DUF3575 domain-containing protein</fullName>
    </submittedName>
</protein>
<accession>A0ABW4IJE1</accession>
<comment type="caution">
    <text evidence="3">The sequence shown here is derived from an EMBL/GenBank/DDBJ whole genome shotgun (WGS) entry which is preliminary data.</text>
</comment>
<evidence type="ECO:0000256" key="1">
    <source>
        <dbReference type="SAM" id="MobiDB-lite"/>
    </source>
</evidence>
<proteinExistence type="predicted"/>
<feature type="compositionally biased region" description="Basic and acidic residues" evidence="1">
    <location>
        <begin position="30"/>
        <end position="52"/>
    </location>
</feature>
<keyword evidence="4" id="KW-1185">Reference proteome</keyword>
<name>A0ABW4IJE1_9SPHI</name>
<evidence type="ECO:0000256" key="2">
    <source>
        <dbReference type="SAM" id="SignalP"/>
    </source>
</evidence>
<feature type="chain" id="PRO_5045182730" evidence="2">
    <location>
        <begin position="22"/>
        <end position="211"/>
    </location>
</feature>
<feature type="region of interest" description="Disordered" evidence="1">
    <location>
        <begin position="26"/>
        <end position="52"/>
    </location>
</feature>
<reference evidence="4" key="1">
    <citation type="journal article" date="2019" name="Int. J. Syst. Evol. Microbiol.">
        <title>The Global Catalogue of Microorganisms (GCM) 10K type strain sequencing project: providing services to taxonomists for standard genome sequencing and annotation.</title>
        <authorList>
            <consortium name="The Broad Institute Genomics Platform"/>
            <consortium name="The Broad Institute Genome Sequencing Center for Infectious Disease"/>
            <person name="Wu L."/>
            <person name="Ma J."/>
        </authorList>
    </citation>
    <scope>NUCLEOTIDE SEQUENCE [LARGE SCALE GENOMIC DNA]</scope>
    <source>
        <strain evidence="4">CCUG 53762</strain>
    </source>
</reference>
<keyword evidence="2" id="KW-0732">Signal</keyword>
<feature type="signal peptide" evidence="2">
    <location>
        <begin position="1"/>
        <end position="21"/>
    </location>
</feature>
<dbReference type="Proteomes" id="UP001597118">
    <property type="component" value="Unassembled WGS sequence"/>
</dbReference>
<gene>
    <name evidence="3" type="ORF">ACFSAH_17870</name>
</gene>
<dbReference type="InterPro" id="IPR021958">
    <property type="entry name" value="DUF3575"/>
</dbReference>
<sequence length="211" mass="23976">MLKTLLISLSFFLLVSYELHAQEAGSTANKTEESKAEESKEDEENKKESESDDKIYKNEVSVNAFLLFYSTIELNYERLISQKSAIGLTAGYGYAHELLNNSRAMYYWAVHPYYRFYFGKKKAASGFFLEANTGVLKESYVDDEEVVHPDSDKQDTHFFMNEGLAYGAGAALGYKRVVLKRFIAEICYGLGKNFNNNTTYSRVGVKIGSRF</sequence>
<evidence type="ECO:0000313" key="4">
    <source>
        <dbReference type="Proteomes" id="UP001597118"/>
    </source>
</evidence>
<organism evidence="3 4">
    <name type="scientific">Pseudopedobacter beijingensis</name>
    <dbReference type="NCBI Taxonomy" id="1207056"/>
    <lineage>
        <taxon>Bacteria</taxon>
        <taxon>Pseudomonadati</taxon>
        <taxon>Bacteroidota</taxon>
        <taxon>Sphingobacteriia</taxon>
        <taxon>Sphingobacteriales</taxon>
        <taxon>Sphingobacteriaceae</taxon>
        <taxon>Pseudopedobacter</taxon>
    </lineage>
</organism>
<evidence type="ECO:0000313" key="3">
    <source>
        <dbReference type="EMBL" id="MFD1631746.1"/>
    </source>
</evidence>
<dbReference type="Pfam" id="PF12099">
    <property type="entry name" value="DUF3575"/>
    <property type="match status" value="1"/>
</dbReference>